<dbReference type="GO" id="GO:0003958">
    <property type="term" value="F:NADPH-hemoprotein reductase activity"/>
    <property type="evidence" value="ECO:0007669"/>
    <property type="project" value="UniProtKB-UniRule"/>
</dbReference>
<dbReference type="SUPFAM" id="SSF63380">
    <property type="entry name" value="Riboflavin synthase domain-like"/>
    <property type="match status" value="1"/>
</dbReference>
<dbReference type="RefSeq" id="XP_007840571.1">
    <property type="nucleotide sequence ID" value="XM_007842380.1"/>
</dbReference>
<feature type="domain" description="Flavodoxin-like" evidence="16">
    <location>
        <begin position="506"/>
        <end position="648"/>
    </location>
</feature>
<dbReference type="GO" id="GO:0070330">
    <property type="term" value="F:aromatase activity"/>
    <property type="evidence" value="ECO:0007669"/>
    <property type="project" value="UniProtKB-UniRule"/>
</dbReference>
<dbReference type="eggNOG" id="KOG0157">
    <property type="taxonomic scope" value="Eukaryota"/>
</dbReference>
<evidence type="ECO:0000256" key="9">
    <source>
        <dbReference type="ARBA" id="ARBA00022857"/>
    </source>
</evidence>
<keyword evidence="13 14" id="KW-0503">Monooxygenase</keyword>
<dbReference type="EC" id="1.6.2.4" evidence="14"/>
<dbReference type="SUPFAM" id="SSF48264">
    <property type="entry name" value="Cytochrome P450"/>
    <property type="match status" value="1"/>
</dbReference>
<dbReference type="Pfam" id="PF00175">
    <property type="entry name" value="NAD_binding_1"/>
    <property type="match status" value="1"/>
</dbReference>
<evidence type="ECO:0000259" key="17">
    <source>
        <dbReference type="PROSITE" id="PS51384"/>
    </source>
</evidence>
<evidence type="ECO:0000256" key="7">
    <source>
        <dbReference type="ARBA" id="ARBA00022723"/>
    </source>
</evidence>
<comment type="catalytic activity">
    <reaction evidence="14">
        <text>an organic molecule + reduced [NADPH--hemoprotein reductase] + O2 = an alcohol + oxidized [NADPH--hemoprotein reductase] + H2O + H(+)</text>
        <dbReference type="Rhea" id="RHEA:17149"/>
        <dbReference type="Rhea" id="RHEA-COMP:11964"/>
        <dbReference type="Rhea" id="RHEA-COMP:11965"/>
        <dbReference type="ChEBI" id="CHEBI:15377"/>
        <dbReference type="ChEBI" id="CHEBI:15378"/>
        <dbReference type="ChEBI" id="CHEBI:15379"/>
        <dbReference type="ChEBI" id="CHEBI:30879"/>
        <dbReference type="ChEBI" id="CHEBI:57618"/>
        <dbReference type="ChEBI" id="CHEBI:58210"/>
        <dbReference type="ChEBI" id="CHEBI:142491"/>
        <dbReference type="EC" id="1.14.14.1"/>
    </reaction>
</comment>
<dbReference type="Gene3D" id="1.20.990.10">
    <property type="entry name" value="NADPH-cytochrome p450 Reductase, Chain A, domain 3"/>
    <property type="match status" value="1"/>
</dbReference>
<dbReference type="OMA" id="FEAFEEW"/>
<dbReference type="InterPro" id="IPR017938">
    <property type="entry name" value="Riboflavin_synthase-like_b-brl"/>
</dbReference>
<evidence type="ECO:0000256" key="2">
    <source>
        <dbReference type="ARBA" id="ARBA00010018"/>
    </source>
</evidence>
<evidence type="ECO:0000313" key="18">
    <source>
        <dbReference type="EMBL" id="ETS73933.1"/>
    </source>
</evidence>
<evidence type="ECO:0000256" key="4">
    <source>
        <dbReference type="ARBA" id="ARBA00022617"/>
    </source>
</evidence>
<dbReference type="PROSITE" id="PS00086">
    <property type="entry name" value="CYTOCHROME_P450"/>
    <property type="match status" value="1"/>
</dbReference>
<dbReference type="InterPro" id="IPR017927">
    <property type="entry name" value="FAD-bd_FR_type"/>
</dbReference>
<evidence type="ECO:0000256" key="12">
    <source>
        <dbReference type="ARBA" id="ARBA00023004"/>
    </source>
</evidence>
<evidence type="ECO:0000256" key="1">
    <source>
        <dbReference type="ARBA" id="ARBA00001971"/>
    </source>
</evidence>
<feature type="binding site" description="axial binding residue" evidence="15">
    <location>
        <position position="409"/>
    </location>
    <ligand>
        <name>heme</name>
        <dbReference type="ChEBI" id="CHEBI:30413"/>
    </ligand>
    <ligandPart>
        <name>Fe</name>
        <dbReference type="ChEBI" id="CHEBI:18248"/>
    </ligandPart>
</feature>
<dbReference type="InParanoid" id="W3WJ77"/>
<evidence type="ECO:0000256" key="15">
    <source>
        <dbReference type="PIRSR" id="PIRSR000209-1"/>
    </source>
</evidence>
<dbReference type="OrthoDB" id="1470350at2759"/>
<dbReference type="Pfam" id="PF00667">
    <property type="entry name" value="FAD_binding_1"/>
    <property type="match status" value="1"/>
</dbReference>
<dbReference type="Pfam" id="PF00067">
    <property type="entry name" value="p450"/>
    <property type="match status" value="1"/>
</dbReference>
<reference evidence="19" key="1">
    <citation type="journal article" date="2015" name="BMC Genomics">
        <title>Genomic and transcriptomic analysis of the endophytic fungus Pestalotiopsis fici reveals its lifestyle and high potential for synthesis of natural products.</title>
        <authorList>
            <person name="Wang X."/>
            <person name="Zhang X."/>
            <person name="Liu L."/>
            <person name="Xiang M."/>
            <person name="Wang W."/>
            <person name="Sun X."/>
            <person name="Che Y."/>
            <person name="Guo L."/>
            <person name="Liu G."/>
            <person name="Guo L."/>
            <person name="Wang C."/>
            <person name="Yin W.B."/>
            <person name="Stadler M."/>
            <person name="Zhang X."/>
            <person name="Liu X."/>
        </authorList>
    </citation>
    <scope>NUCLEOTIDE SEQUENCE [LARGE SCALE GENOMIC DNA]</scope>
    <source>
        <strain evidence="19">W106-1 / CGMCC3.15140</strain>
    </source>
</reference>
<dbReference type="InterPro" id="IPR039261">
    <property type="entry name" value="FNR_nucleotide-bd"/>
</dbReference>
<evidence type="ECO:0000256" key="10">
    <source>
        <dbReference type="ARBA" id="ARBA00022982"/>
    </source>
</evidence>
<dbReference type="InterPro" id="IPR036396">
    <property type="entry name" value="Cyt_P450_sf"/>
</dbReference>
<dbReference type="HOGENOM" id="CLU_001570_7_0_1"/>
<dbReference type="AlphaFoldDB" id="W3WJ77"/>
<dbReference type="PANTHER" id="PTHR19384">
    <property type="entry name" value="NITRIC OXIDE SYNTHASE-RELATED"/>
    <property type="match status" value="1"/>
</dbReference>
<dbReference type="CDD" id="cd11068">
    <property type="entry name" value="CYP120A1"/>
    <property type="match status" value="1"/>
</dbReference>
<dbReference type="PROSITE" id="PS50902">
    <property type="entry name" value="FLAVODOXIN_LIKE"/>
    <property type="match status" value="1"/>
</dbReference>
<dbReference type="EMBL" id="KI912120">
    <property type="protein sequence ID" value="ETS73933.1"/>
    <property type="molecule type" value="Genomic_DNA"/>
</dbReference>
<dbReference type="InterPro" id="IPR002401">
    <property type="entry name" value="Cyt_P450_E_grp-I"/>
</dbReference>
<evidence type="ECO:0000256" key="8">
    <source>
        <dbReference type="ARBA" id="ARBA00022827"/>
    </source>
</evidence>
<organism evidence="18 19">
    <name type="scientific">Pestalotiopsis fici (strain W106-1 / CGMCC3.15140)</name>
    <dbReference type="NCBI Taxonomy" id="1229662"/>
    <lineage>
        <taxon>Eukaryota</taxon>
        <taxon>Fungi</taxon>
        <taxon>Dikarya</taxon>
        <taxon>Ascomycota</taxon>
        <taxon>Pezizomycotina</taxon>
        <taxon>Sordariomycetes</taxon>
        <taxon>Xylariomycetidae</taxon>
        <taxon>Amphisphaeriales</taxon>
        <taxon>Sporocadaceae</taxon>
        <taxon>Pestalotiopsis</taxon>
    </lineage>
</organism>
<dbReference type="KEGG" id="pfy:PFICI_13799"/>
<name>W3WJ77_PESFW</name>
<keyword evidence="10 14" id="KW-0249">Electron transport</keyword>
<keyword evidence="8 14" id="KW-0274">FAD</keyword>
<evidence type="ECO:0000256" key="5">
    <source>
        <dbReference type="ARBA" id="ARBA00022630"/>
    </source>
</evidence>
<accession>W3WJ77</accession>
<dbReference type="GeneID" id="19278812"/>
<keyword evidence="6 14" id="KW-0288">FMN</keyword>
<keyword evidence="19" id="KW-1185">Reference proteome</keyword>
<comment type="cofactor">
    <cofactor evidence="1 14 15">
        <name>heme</name>
        <dbReference type="ChEBI" id="CHEBI:30413"/>
    </cofactor>
</comment>
<dbReference type="PIRSF" id="PIRSF000209">
    <property type="entry name" value="Bifunctional_P450_P450R"/>
    <property type="match status" value="1"/>
</dbReference>
<dbReference type="STRING" id="1229662.W3WJ77"/>
<keyword evidence="3 14" id="KW-0813">Transport</keyword>
<dbReference type="PRINTS" id="PR00463">
    <property type="entry name" value="EP450I"/>
</dbReference>
<dbReference type="PROSITE" id="PS51384">
    <property type="entry name" value="FAD_FR"/>
    <property type="match status" value="1"/>
</dbReference>
<dbReference type="Gene3D" id="2.40.30.10">
    <property type="entry name" value="Translation factors"/>
    <property type="match status" value="1"/>
</dbReference>
<dbReference type="EC" id="1.14.14.1" evidence="14"/>
<dbReference type="GO" id="GO:0005829">
    <property type="term" value="C:cytosol"/>
    <property type="evidence" value="ECO:0007669"/>
    <property type="project" value="TreeGrafter"/>
</dbReference>
<dbReference type="Proteomes" id="UP000030651">
    <property type="component" value="Unassembled WGS sequence"/>
</dbReference>
<dbReference type="Gene3D" id="1.10.630.10">
    <property type="entry name" value="Cytochrome P450"/>
    <property type="match status" value="1"/>
</dbReference>
<dbReference type="InterPro" id="IPR003097">
    <property type="entry name" value="CysJ-like_FAD-binding"/>
</dbReference>
<dbReference type="InterPro" id="IPR023173">
    <property type="entry name" value="NADPH_Cyt_P450_Rdtase_alpha"/>
</dbReference>
<gene>
    <name evidence="18" type="ORF">PFICI_13799</name>
</gene>
<dbReference type="GO" id="GO:0050660">
    <property type="term" value="F:flavin adenine dinucleotide binding"/>
    <property type="evidence" value="ECO:0007669"/>
    <property type="project" value="TreeGrafter"/>
</dbReference>
<dbReference type="InterPro" id="IPR017972">
    <property type="entry name" value="Cyt_P450_CS"/>
</dbReference>
<evidence type="ECO:0000259" key="16">
    <source>
        <dbReference type="PROSITE" id="PS50902"/>
    </source>
</evidence>
<protein>
    <recommendedName>
        <fullName evidence="14">Bifunctional cytochrome P450/NADPH--P450 reductase</fullName>
    </recommendedName>
    <domain>
        <recommendedName>
            <fullName evidence="14">Cytochrome P450</fullName>
            <ecNumber evidence="14">1.14.14.1</ecNumber>
        </recommendedName>
    </domain>
    <domain>
        <recommendedName>
            <fullName evidence="14">NADPH--cytochrome P450 reductase</fullName>
            <ecNumber evidence="14">1.6.2.4</ecNumber>
        </recommendedName>
    </domain>
</protein>
<evidence type="ECO:0000313" key="19">
    <source>
        <dbReference type="Proteomes" id="UP000030651"/>
    </source>
</evidence>
<dbReference type="CDD" id="cd06206">
    <property type="entry name" value="bifunctional_CYPOR"/>
    <property type="match status" value="1"/>
</dbReference>
<sequence length="1076" mass="120009">MNNNQIPKPIPGPRGYPLLGNIQDVDPNSTLKSFTQLSDQYGEIFRLRFPGQPDTIIVSSFDLADDLLDDNRFRKAPKNALAEVRNGVHDGLFTAHLEEPNWAIAHRVLMPAFGPKGIRDMFDEMHDIASQLVLKWARQGPHQRILVSDDFTRLAMDTLGLCSMGFRFNNFYSENEHSFVKAMGDFLSECGRRGQRPPLPDFFFRTANDKYAADISILRETAEAVLRERVADSENERKDLLTAMLRGRDSMTGKKMTDESIIDNLITFLIAGHETTSGTLSYAMYELLQKPEEYRKVREEVDRVIGTGPITVDHMTKLPYIEAVLRETLRLDSPIPVLTRQTHGGDEMLRGKYAIGKDDVCLVLLSKLHVDPNVYDDPKEFRPERMLSENFNKLPKNAWKPFGHGVRACIGRPFAWQEAVLAMALLFQNFDFESDDPNYQLENKQTLTIKPQDFYVKASLRKGITSTSLCRHLQGTKEELEEADQIIQRHRGNGIAVGNNADLQPMTILYGSNSGTCESMAQRLATDAPAHGYRVTLLDSLDSGTGNLARDQPTVIFTASYEGQPPDNAGKFVQWLESEKAKDELKGVPFAVFGCGNSEWPQTFHRIPKLVNESMSANGAERLVDMGLANAASEDCFVAFENWEDQVLWPVLEARNGGSSSPTARRTTASLLQTQVYKTRHSILKLDMKDARVLANRTLTAEGESMKKHIEVELPAGTAYRSGDYLTVLPTNPHENVLRAIRRFQLPQDANIVIEGAGKKLPTGVPTPIQSILGGYVELGLTATRKDVKNLATAASAQSDREKLETLSSDQYEPEISLKRVSVLDLLEQYPSIDISFGEFLSVLPSIRVRQYSISSAPAINQSVVSLTYSVVRSPAKSGHGDFIGVATSYLASLQPGDLISAAVRPSHEAFHLPKDPENTPIIMVSAGTGIAPFRAFVQERAAMIAAGQKVAPALLYHGCRSAGKDDLYAQELADWESQGAVRVKRAFSREPRLSAGCKYVQDRVWADRQSLLNLWRKGAFVFVCGSKEISRAMDDMALRFKQEIAASKKIPITEEAAKNWWIEQRNVRYAIDVFD</sequence>
<dbReference type="GO" id="GO:0020037">
    <property type="term" value="F:heme binding"/>
    <property type="evidence" value="ECO:0007669"/>
    <property type="project" value="UniProtKB-UniRule"/>
</dbReference>
<dbReference type="Gene3D" id="3.40.50.80">
    <property type="entry name" value="Nucleotide-binding domain of ferredoxin-NADP reductase (FNR) module"/>
    <property type="match status" value="1"/>
</dbReference>
<proteinExistence type="inferred from homology"/>
<keyword evidence="11 14" id="KW-0560">Oxidoreductase</keyword>
<evidence type="ECO:0000256" key="3">
    <source>
        <dbReference type="ARBA" id="ARBA00022448"/>
    </source>
</evidence>
<evidence type="ECO:0000256" key="6">
    <source>
        <dbReference type="ARBA" id="ARBA00022643"/>
    </source>
</evidence>
<dbReference type="InterPro" id="IPR001433">
    <property type="entry name" value="OxRdtase_FAD/NAD-bd"/>
</dbReference>
<dbReference type="SUPFAM" id="SSF52343">
    <property type="entry name" value="Ferredoxin reductase-like, C-terminal NADP-linked domain"/>
    <property type="match status" value="1"/>
</dbReference>
<comment type="catalytic activity">
    <reaction evidence="14">
        <text>2 oxidized [cytochrome P450] + NADPH = 2 reduced [cytochrome P450] + NADP(+) + H(+)</text>
        <dbReference type="Rhea" id="RHEA:24040"/>
        <dbReference type="Rhea" id="RHEA-COMP:14627"/>
        <dbReference type="Rhea" id="RHEA-COMP:14628"/>
        <dbReference type="ChEBI" id="CHEBI:15378"/>
        <dbReference type="ChEBI" id="CHEBI:55376"/>
        <dbReference type="ChEBI" id="CHEBI:57783"/>
        <dbReference type="ChEBI" id="CHEBI:58349"/>
        <dbReference type="ChEBI" id="CHEBI:60344"/>
        <dbReference type="EC" id="1.6.2.4"/>
    </reaction>
</comment>
<evidence type="ECO:0000256" key="14">
    <source>
        <dbReference type="PIRNR" id="PIRNR000209"/>
    </source>
</evidence>
<dbReference type="InterPro" id="IPR023206">
    <property type="entry name" value="Bifunctional_P450_P450_red"/>
</dbReference>
<dbReference type="Pfam" id="PF00258">
    <property type="entry name" value="Flavodoxin_1"/>
    <property type="match status" value="1"/>
</dbReference>
<dbReference type="GO" id="GO:0010181">
    <property type="term" value="F:FMN binding"/>
    <property type="evidence" value="ECO:0007669"/>
    <property type="project" value="UniProtKB-UniRule"/>
</dbReference>
<keyword evidence="9 14" id="KW-0521">NADP</keyword>
<dbReference type="PRINTS" id="PR00385">
    <property type="entry name" value="P450"/>
</dbReference>
<comment type="similarity">
    <text evidence="2 14">In the N-terminal section; belongs to the cytochrome P450 family.</text>
</comment>
<dbReference type="InterPro" id="IPR008254">
    <property type="entry name" value="Flavodoxin/NO_synth"/>
</dbReference>
<dbReference type="FunFam" id="1.10.630.10:FF:000040">
    <property type="entry name" value="Bifunctional cytochrome P450/NADPH--P450 reductase"/>
    <property type="match status" value="1"/>
</dbReference>
<dbReference type="InterPro" id="IPR029039">
    <property type="entry name" value="Flavoprotein-like_sf"/>
</dbReference>
<keyword evidence="5 14" id="KW-0285">Flavoprotein</keyword>
<dbReference type="GO" id="GO:0005506">
    <property type="term" value="F:iron ion binding"/>
    <property type="evidence" value="ECO:0007669"/>
    <property type="project" value="UniProtKB-UniRule"/>
</dbReference>
<evidence type="ECO:0000256" key="11">
    <source>
        <dbReference type="ARBA" id="ARBA00023002"/>
    </source>
</evidence>
<feature type="domain" description="FAD-binding FR-type" evidence="17">
    <location>
        <begin position="686"/>
        <end position="914"/>
    </location>
</feature>
<dbReference type="Gene3D" id="3.40.50.360">
    <property type="match status" value="1"/>
</dbReference>
<comment type="cofactor">
    <cofactor evidence="14">
        <name>FAD</name>
        <dbReference type="ChEBI" id="CHEBI:57692"/>
    </cofactor>
    <cofactor evidence="14">
        <name>FMN</name>
        <dbReference type="ChEBI" id="CHEBI:58210"/>
    </cofactor>
</comment>
<dbReference type="eggNOG" id="KOG1158">
    <property type="taxonomic scope" value="Eukaryota"/>
</dbReference>
<dbReference type="SUPFAM" id="SSF52218">
    <property type="entry name" value="Flavoproteins"/>
    <property type="match status" value="1"/>
</dbReference>
<keyword evidence="7 14" id="KW-0479">Metal-binding</keyword>
<dbReference type="PANTHER" id="PTHR19384:SF127">
    <property type="entry name" value="BIFUNCTIONAL CYTOCHROME P450_NADPH--P450 REDUCTASE"/>
    <property type="match status" value="1"/>
</dbReference>
<dbReference type="InterPro" id="IPR001128">
    <property type="entry name" value="Cyt_P450"/>
</dbReference>
<keyword evidence="4 14" id="KW-0349">Heme</keyword>
<evidence type="ECO:0000256" key="13">
    <source>
        <dbReference type="ARBA" id="ARBA00023033"/>
    </source>
</evidence>
<keyword evidence="12 14" id="KW-0408">Iron</keyword>